<evidence type="ECO:0000313" key="3">
    <source>
        <dbReference type="EMBL" id="KAF6418885.1"/>
    </source>
</evidence>
<accession>A0A7J8D743</accession>
<name>A0A7J8D743_ROUAE</name>
<protein>
    <submittedName>
        <fullName evidence="3">Uncharacterized protein</fullName>
    </submittedName>
</protein>
<proteinExistence type="predicted"/>
<dbReference type="Proteomes" id="UP000593571">
    <property type="component" value="Unassembled WGS sequence"/>
</dbReference>
<keyword evidence="4" id="KW-1185">Reference proteome</keyword>
<dbReference type="EMBL" id="JACASE010000013">
    <property type="protein sequence ID" value="KAF6418885.1"/>
    <property type="molecule type" value="Genomic_DNA"/>
</dbReference>
<comment type="caution">
    <text evidence="3">The sequence shown here is derived from an EMBL/GenBank/DDBJ whole genome shotgun (WGS) entry which is preliminary data.</text>
</comment>
<organism evidence="3 4">
    <name type="scientific">Rousettus aegyptiacus</name>
    <name type="common">Egyptian fruit bat</name>
    <name type="synonym">Pteropus aegyptiacus</name>
    <dbReference type="NCBI Taxonomy" id="9407"/>
    <lineage>
        <taxon>Eukaryota</taxon>
        <taxon>Metazoa</taxon>
        <taxon>Chordata</taxon>
        <taxon>Craniata</taxon>
        <taxon>Vertebrata</taxon>
        <taxon>Euteleostomi</taxon>
        <taxon>Mammalia</taxon>
        <taxon>Eutheria</taxon>
        <taxon>Laurasiatheria</taxon>
        <taxon>Chiroptera</taxon>
        <taxon>Yinpterochiroptera</taxon>
        <taxon>Pteropodoidea</taxon>
        <taxon>Pteropodidae</taxon>
        <taxon>Rousettinae</taxon>
        <taxon>Rousettus</taxon>
    </lineage>
</organism>
<evidence type="ECO:0000256" key="1">
    <source>
        <dbReference type="SAM" id="MobiDB-lite"/>
    </source>
</evidence>
<sequence>MPWMLSANFLAGIHFLPVPARLELGPCGRKIQHKHFGDGEWAEALGIMSRKPARVVEEARDKSLHNNETLYLNVRARVGNRKPSSFSANPVLTRESHLGHSPRRQGRSEDSQIFRATAMIFQGKEAKVMGFSPDQFATLTRKSVLQL</sequence>
<feature type="region of interest" description="Disordered" evidence="1">
    <location>
        <begin position="81"/>
        <end position="112"/>
    </location>
</feature>
<gene>
    <name evidence="3" type="ORF">HJG63_008883</name>
</gene>
<feature type="signal peptide" evidence="2">
    <location>
        <begin position="1"/>
        <end position="20"/>
    </location>
</feature>
<evidence type="ECO:0000313" key="4">
    <source>
        <dbReference type="Proteomes" id="UP000593571"/>
    </source>
</evidence>
<feature type="chain" id="PRO_5029732065" evidence="2">
    <location>
        <begin position="21"/>
        <end position="147"/>
    </location>
</feature>
<reference evidence="3 4" key="1">
    <citation type="journal article" date="2020" name="Nature">
        <title>Six reference-quality genomes reveal evolution of bat adaptations.</title>
        <authorList>
            <person name="Jebb D."/>
            <person name="Huang Z."/>
            <person name="Pippel M."/>
            <person name="Hughes G.M."/>
            <person name="Lavrichenko K."/>
            <person name="Devanna P."/>
            <person name="Winkler S."/>
            <person name="Jermiin L.S."/>
            <person name="Skirmuntt E.C."/>
            <person name="Katzourakis A."/>
            <person name="Burkitt-Gray L."/>
            <person name="Ray D.A."/>
            <person name="Sullivan K.A.M."/>
            <person name="Roscito J.G."/>
            <person name="Kirilenko B.M."/>
            <person name="Davalos L.M."/>
            <person name="Corthals A.P."/>
            <person name="Power M.L."/>
            <person name="Jones G."/>
            <person name="Ransome R.D."/>
            <person name="Dechmann D.K.N."/>
            <person name="Locatelli A.G."/>
            <person name="Puechmaille S.J."/>
            <person name="Fedrigo O."/>
            <person name="Jarvis E.D."/>
            <person name="Hiller M."/>
            <person name="Vernes S.C."/>
            <person name="Myers E.W."/>
            <person name="Teeling E.C."/>
        </authorList>
    </citation>
    <scope>NUCLEOTIDE SEQUENCE [LARGE SCALE GENOMIC DNA]</scope>
    <source>
        <strain evidence="3">MRouAeg1</strain>
        <tissue evidence="3">Muscle</tissue>
    </source>
</reference>
<dbReference type="AlphaFoldDB" id="A0A7J8D743"/>
<keyword evidence="2" id="KW-0732">Signal</keyword>
<evidence type="ECO:0000256" key="2">
    <source>
        <dbReference type="SAM" id="SignalP"/>
    </source>
</evidence>